<evidence type="ECO:0000313" key="10">
    <source>
        <dbReference type="EMBL" id="EWC46424.1"/>
    </source>
</evidence>
<feature type="region of interest" description="Disordered" evidence="7">
    <location>
        <begin position="489"/>
        <end position="515"/>
    </location>
</feature>
<name>W7HT01_9PEZI</name>
<reference evidence="10 11" key="1">
    <citation type="submission" date="2013-05" db="EMBL/GenBank/DDBJ databases">
        <title>Drechslerella stenobrocha genome reveals carnivorous origination and mechanical trapping mechanism of predatory fungi.</title>
        <authorList>
            <person name="Liu X."/>
            <person name="Zhang W."/>
            <person name="Liu K."/>
        </authorList>
    </citation>
    <scope>NUCLEOTIDE SEQUENCE [LARGE SCALE GENOMIC DNA]</scope>
    <source>
        <strain evidence="10 11">248</strain>
    </source>
</reference>
<organism evidence="10 11">
    <name type="scientific">Drechslerella stenobrocha 248</name>
    <dbReference type="NCBI Taxonomy" id="1043628"/>
    <lineage>
        <taxon>Eukaryota</taxon>
        <taxon>Fungi</taxon>
        <taxon>Dikarya</taxon>
        <taxon>Ascomycota</taxon>
        <taxon>Pezizomycotina</taxon>
        <taxon>Orbiliomycetes</taxon>
        <taxon>Orbiliales</taxon>
        <taxon>Orbiliaceae</taxon>
        <taxon>Drechslerella</taxon>
    </lineage>
</organism>
<keyword evidence="11" id="KW-1185">Reference proteome</keyword>
<feature type="region of interest" description="Disordered" evidence="7">
    <location>
        <begin position="532"/>
        <end position="567"/>
    </location>
</feature>
<keyword evidence="3" id="KW-0131">Cell cycle</keyword>
<evidence type="ECO:0000256" key="2">
    <source>
        <dbReference type="ARBA" id="ARBA00022618"/>
    </source>
</evidence>
<evidence type="ECO:0000256" key="4">
    <source>
        <dbReference type="ARBA" id="ARBA00044746"/>
    </source>
</evidence>
<accession>W7HT01</accession>
<dbReference type="HOGENOM" id="CLU_347144_0_0_1"/>
<sequence length="936" mass="99360">MTQLQFLPELLLAVLFSIQASFTHPGVLSPEKEKLGEDELRAIVKRTQTSSEAREVLAFSARVWAAMTETLRSGCDELSGCEHHFDGGVSPVSGVVNGVGAVMGAGGTVTAGGAVPVAIAGAGVGAGAAAVGGAAATTTGGGMVVAPTAGSKRAANGVGEQTCTCKDRRDKMYLLPKVWELVILGRNLLATKEKGQDLAAESKFEEEVRRLCEICVKHAEKESYHKVLITCLQFLNNLISGNEKRKMSLWMHLFVPGSTRLLEAAKRKAVKQYQASSKDPSSSSKKTPADLLSFAKDIHQEMLKTPPPSSPGSQARLSFVTMLPTILSAKEMLPLLLIIHGSITDIDGTDPARQLMRCKMMLAAEAGIGLMAGLLMFVDAWHEIDDHIYFELILEIMETILHNGLITYLFETLKEYVDCRNYQFEGIHAITPPQAVILRLLHTIYAPAALPTISEPGAYINYDGRIEDSVKYPPPLGPMPPIVPGRHTLAPAVRTGTPPFTQSGSAAGQEEDGEMDSFTAEFTAALRSDLGAPGEEARAEVAASASKDKNPKRGGSPEEQPPEDDAATEVDIDHTEATPEIVNFLAVKVLKGQLGPAVRDMVTKIGRATGYCAGSPFSFDTSTIAPTIPPPAVAGTPKQKAGAVVDRTLEIKEIPTEDGRTITSVAGITIYDVELHYEGLIQLLELLMLFAEQSMGRVYLREARCLDELIALLQTLEMFVPRTTPKDRANKKGGGSGNFTTSPYATAAASVATGMAPGMAPGPLVGDEDDDGGMECNDPVEFRWPLIKRTIVQIIGLLAYRNKETQDEIRKNGGLIAIISCFNIDEENPYIPQHATLCVRNLLEGNAENQRIVWTLEAREVMNTRDLEKAGLQAYVDKQGKVKVGAAPGGQGPAAAVAAAVSGGGGGGGGSSAGGGASASNGGNGGGSKKKKKGKK</sequence>
<keyword evidence="2" id="KW-0132">Cell division</keyword>
<evidence type="ECO:0000256" key="3">
    <source>
        <dbReference type="ARBA" id="ARBA00023306"/>
    </source>
</evidence>
<dbReference type="InterPro" id="IPR016024">
    <property type="entry name" value="ARM-type_fold"/>
</dbReference>
<feature type="chain" id="PRO_5004893670" description="Ataxin-10 homolog" evidence="8">
    <location>
        <begin position="24"/>
        <end position="936"/>
    </location>
</feature>
<evidence type="ECO:0000256" key="1">
    <source>
        <dbReference type="ARBA" id="ARBA00008384"/>
    </source>
</evidence>
<dbReference type="GO" id="GO:0051301">
    <property type="term" value="P:cell division"/>
    <property type="evidence" value="ECO:0007669"/>
    <property type="project" value="UniProtKB-KW"/>
</dbReference>
<dbReference type="PANTHER" id="PTHR13255:SF0">
    <property type="entry name" value="ATAXIN-10"/>
    <property type="match status" value="1"/>
</dbReference>
<gene>
    <name evidence="10" type="ORF">DRE_04367</name>
</gene>
<evidence type="ECO:0000256" key="5">
    <source>
        <dbReference type="ARBA" id="ARBA00044801"/>
    </source>
</evidence>
<dbReference type="Gene3D" id="1.25.10.10">
    <property type="entry name" value="Leucine-rich Repeat Variant"/>
    <property type="match status" value="1"/>
</dbReference>
<protein>
    <recommendedName>
        <fullName evidence="5">Ataxin-10 homolog</fullName>
    </recommendedName>
    <alternativeName>
        <fullName evidence="6">Copper transport protein 86</fullName>
    </alternativeName>
</protein>
<evidence type="ECO:0000313" key="11">
    <source>
        <dbReference type="Proteomes" id="UP000024837"/>
    </source>
</evidence>
<proteinExistence type="inferred from homology"/>
<feature type="region of interest" description="Disordered" evidence="7">
    <location>
        <begin position="897"/>
        <end position="936"/>
    </location>
</feature>
<evidence type="ECO:0000259" key="9">
    <source>
        <dbReference type="Pfam" id="PF09759"/>
    </source>
</evidence>
<keyword evidence="8" id="KW-0732">Signal</keyword>
<comment type="similarity">
    <text evidence="1">Belongs to the ataxin-10 family.</text>
</comment>
<dbReference type="PANTHER" id="PTHR13255">
    <property type="entry name" value="ATAXIN-10"/>
    <property type="match status" value="1"/>
</dbReference>
<dbReference type="SUPFAM" id="SSF48371">
    <property type="entry name" value="ARM repeat"/>
    <property type="match status" value="1"/>
</dbReference>
<dbReference type="OrthoDB" id="379794at2759"/>
<dbReference type="EMBL" id="KI966418">
    <property type="protein sequence ID" value="EWC46424.1"/>
    <property type="molecule type" value="Genomic_DNA"/>
</dbReference>
<feature type="compositionally biased region" description="Gly residues" evidence="7">
    <location>
        <begin position="902"/>
        <end position="927"/>
    </location>
</feature>
<dbReference type="InterPro" id="IPR019156">
    <property type="entry name" value="Ataxin-10_domain"/>
</dbReference>
<comment type="function">
    <text evidence="4">May play a role in the regulation of cytokinesis.</text>
</comment>
<feature type="signal peptide" evidence="8">
    <location>
        <begin position="1"/>
        <end position="23"/>
    </location>
</feature>
<dbReference type="GO" id="GO:0005829">
    <property type="term" value="C:cytosol"/>
    <property type="evidence" value="ECO:0007669"/>
    <property type="project" value="TreeGrafter"/>
</dbReference>
<dbReference type="InterPro" id="IPR011989">
    <property type="entry name" value="ARM-like"/>
</dbReference>
<dbReference type="AlphaFoldDB" id="W7HT01"/>
<dbReference type="InterPro" id="IPR051374">
    <property type="entry name" value="Ataxin-10/CTR86_families"/>
</dbReference>
<feature type="domain" description="Ataxin-10" evidence="9">
    <location>
        <begin position="787"/>
        <end position="884"/>
    </location>
</feature>
<dbReference type="Pfam" id="PF09759">
    <property type="entry name" value="Atx10homo_assoc"/>
    <property type="match status" value="1"/>
</dbReference>
<evidence type="ECO:0000256" key="8">
    <source>
        <dbReference type="SAM" id="SignalP"/>
    </source>
</evidence>
<evidence type="ECO:0000256" key="6">
    <source>
        <dbReference type="ARBA" id="ARBA00044805"/>
    </source>
</evidence>
<dbReference type="Proteomes" id="UP000024837">
    <property type="component" value="Unassembled WGS sequence"/>
</dbReference>
<evidence type="ECO:0000256" key="7">
    <source>
        <dbReference type="SAM" id="MobiDB-lite"/>
    </source>
</evidence>